<dbReference type="GO" id="GO:0005524">
    <property type="term" value="F:ATP binding"/>
    <property type="evidence" value="ECO:0007669"/>
    <property type="project" value="InterPro"/>
</dbReference>
<dbReference type="PANTHER" id="PTHR34413">
    <property type="entry name" value="PROPHAGE TAIL FIBER ASSEMBLY PROTEIN HOMOLOG TFAE-RELATED-RELATED"/>
    <property type="match status" value="1"/>
</dbReference>
<feature type="region of interest" description="Disordered" evidence="1">
    <location>
        <begin position="612"/>
        <end position="636"/>
    </location>
</feature>
<dbReference type="GeneID" id="97492052"/>
<evidence type="ECO:0000259" key="2">
    <source>
        <dbReference type="Pfam" id="PF05876"/>
    </source>
</evidence>
<protein>
    <submittedName>
        <fullName evidence="4">Phage terminase large subunit (GpA)</fullName>
    </submittedName>
</protein>
<name>G0VPD5_MEGEL</name>
<dbReference type="InterPro" id="IPR027417">
    <property type="entry name" value="P-loop_NTPase"/>
</dbReference>
<accession>G0VPD5</accession>
<reference evidence="4 5" key="1">
    <citation type="journal article" date="2011" name="J. Bacteriol.">
        <title>Genome Sequence of the Ruminal Bacterium Megasphaera elsdenii.</title>
        <authorList>
            <person name="Marx H."/>
            <person name="Graf A.B."/>
            <person name="Tatto N."/>
            <person name="Thallinger G.G."/>
            <person name="Mattanovich D."/>
            <person name="Sauer M."/>
        </authorList>
    </citation>
    <scope>NUCLEOTIDE SEQUENCE [LARGE SCALE GENOMIC DNA]</scope>
    <source>
        <strain evidence="4 5">DSM 20460</strain>
    </source>
</reference>
<gene>
    <name evidence="4" type="ORF">MELS_1091</name>
</gene>
<dbReference type="GO" id="GO:0016887">
    <property type="term" value="F:ATP hydrolysis activity"/>
    <property type="evidence" value="ECO:0007669"/>
    <property type="project" value="InterPro"/>
</dbReference>
<dbReference type="PANTHER" id="PTHR34413:SF2">
    <property type="entry name" value="PROPHAGE TAIL FIBER ASSEMBLY PROTEIN HOMOLOG TFAE-RELATED"/>
    <property type="match status" value="1"/>
</dbReference>
<keyword evidence="5" id="KW-1185">Reference proteome</keyword>
<dbReference type="Pfam" id="PF20454">
    <property type="entry name" value="GpA_nuclease"/>
    <property type="match status" value="1"/>
</dbReference>
<dbReference type="eggNOG" id="COG5525">
    <property type="taxonomic scope" value="Bacteria"/>
</dbReference>
<dbReference type="InterPro" id="IPR046453">
    <property type="entry name" value="GpA_ATPase"/>
</dbReference>
<dbReference type="HOGENOM" id="CLU_023850_4_1_9"/>
<dbReference type="InterPro" id="IPR008866">
    <property type="entry name" value="Phage_lambda_GpA-like"/>
</dbReference>
<dbReference type="RefSeq" id="WP_014016047.1">
    <property type="nucleotide sequence ID" value="NC_015873.1"/>
</dbReference>
<evidence type="ECO:0000313" key="5">
    <source>
        <dbReference type="Proteomes" id="UP000010111"/>
    </source>
</evidence>
<dbReference type="STRING" id="1064535.MELS_1091"/>
<dbReference type="GO" id="GO:0004519">
    <property type="term" value="F:endonuclease activity"/>
    <property type="evidence" value="ECO:0007669"/>
    <property type="project" value="InterPro"/>
</dbReference>
<dbReference type="InterPro" id="IPR046454">
    <property type="entry name" value="GpA_endonuclease"/>
</dbReference>
<dbReference type="Pfam" id="PF05876">
    <property type="entry name" value="GpA_ATPase"/>
    <property type="match status" value="1"/>
</dbReference>
<evidence type="ECO:0000256" key="1">
    <source>
        <dbReference type="SAM" id="MobiDB-lite"/>
    </source>
</evidence>
<dbReference type="EMBL" id="HE576794">
    <property type="protein sequence ID" value="CCC73313.1"/>
    <property type="molecule type" value="Genomic_DNA"/>
</dbReference>
<dbReference type="HAMAP" id="MF_04144">
    <property type="entry name" value="TERL_LAMBDA"/>
    <property type="match status" value="1"/>
</dbReference>
<proteinExistence type="inferred from homology"/>
<feature type="domain" description="Phage terminase large subunit GpA ATPase" evidence="2">
    <location>
        <begin position="39"/>
        <end position="295"/>
    </location>
</feature>
<dbReference type="Gene3D" id="3.40.50.300">
    <property type="entry name" value="P-loop containing nucleotide triphosphate hydrolases"/>
    <property type="match status" value="1"/>
</dbReference>
<dbReference type="InterPro" id="IPR051220">
    <property type="entry name" value="TFA_Chaperone"/>
</dbReference>
<feature type="domain" description="Terminase large subunit GpA endonuclease" evidence="3">
    <location>
        <begin position="312"/>
        <end position="592"/>
    </location>
</feature>
<sequence>MKSAKELWQYISRHGLKPLPKTSVSEWADTYRYLSAGVSSEPGKWRTERAEYQRAIMDAFTEPGVHRVVVKSAAQIGKSDIMNNVIGRFAHLDPASIMMIQPTVDMAQDYSKSRIAPMIRDTPVLSSLFYDVKRAGDKTAKTRDGNNTILSKFFPGGRLVMCGANSPAGLASRPVRILLADEVDRFPESAGNEGDPVDLASKRMTTFWNYVMGLFSTPTIEGDSRIEIEYNAGTQEEWQHQCPNCGEWHLIRYLDMITDAEEHRDKSGRRQVIVHGVKWRCPDCGFEFTEQQMRNAKQMYVARNPKALFNGIRSFFINAFTSPWIGWNDIMREWMEAKGNPEREMVVVNTRFGESYHEQGAFEDETIFLRRREAYGAELPDGVLLLTAAVDTQDNRLEYEVCGWGAGEESWGIRKGIILGQPDWESTWSELDKILEHVYRFKNGTGLKIVRTFIDSGGHYTGHVYRYCEKNFIKQRFAIKGYSNRPGIPLNYKIGKASGTTIPLVILGVDDGKQQVMNRLAIKSPGAQYMHFPLDEDQEGLQNRGYDEIYFKGIMSERKVKIRRYGSIREIWQPTKGVRNEPLDLRVYNLGCMLSVNPQWDELQTIMKQPAQEAVVRKEPPKPARKRRVSKQTNIW</sequence>
<organism evidence="4 5">
    <name type="scientific">Megasphaera elsdenii DSM 20460</name>
    <dbReference type="NCBI Taxonomy" id="1064535"/>
    <lineage>
        <taxon>Bacteria</taxon>
        <taxon>Bacillati</taxon>
        <taxon>Bacillota</taxon>
        <taxon>Negativicutes</taxon>
        <taxon>Veillonellales</taxon>
        <taxon>Veillonellaceae</taxon>
        <taxon>Megasphaera</taxon>
    </lineage>
</organism>
<evidence type="ECO:0000259" key="3">
    <source>
        <dbReference type="Pfam" id="PF20454"/>
    </source>
</evidence>
<dbReference type="AlphaFoldDB" id="G0VPD5"/>
<evidence type="ECO:0000313" key="4">
    <source>
        <dbReference type="EMBL" id="CCC73313.1"/>
    </source>
</evidence>
<dbReference type="KEGG" id="med:MELS_1091"/>
<dbReference type="Proteomes" id="UP000010111">
    <property type="component" value="Chromosome"/>
</dbReference>